<dbReference type="Proteomes" id="UP000466445">
    <property type="component" value="Chromosome"/>
</dbReference>
<feature type="compositionally biased region" description="Gly residues" evidence="1">
    <location>
        <begin position="48"/>
        <end position="66"/>
    </location>
</feature>
<proteinExistence type="predicted"/>
<organism evidence="2 3">
    <name type="scientific">Mycolicibacterium sarraceniae</name>
    <dbReference type="NCBI Taxonomy" id="1534348"/>
    <lineage>
        <taxon>Bacteria</taxon>
        <taxon>Bacillati</taxon>
        <taxon>Actinomycetota</taxon>
        <taxon>Actinomycetes</taxon>
        <taxon>Mycobacteriales</taxon>
        <taxon>Mycobacteriaceae</taxon>
        <taxon>Mycolicibacterium</taxon>
    </lineage>
</organism>
<keyword evidence="3" id="KW-1185">Reference proteome</keyword>
<sequence>MDLRLGADRHVLTVPVVRSATKAVLLSGPMISPLVLSRHPCITPGAGQALGNGLGGSGGGGGGELGPGPRSGAVVKGCEMSLLNLAQPADVAATTVVATNTASTPRTDRRTCMPARLRISR</sequence>
<name>A0A7I7SKS8_9MYCO</name>
<evidence type="ECO:0000256" key="1">
    <source>
        <dbReference type="SAM" id="MobiDB-lite"/>
    </source>
</evidence>
<dbReference type="AlphaFoldDB" id="A0A7I7SKS8"/>
<gene>
    <name evidence="2" type="ORF">MSAR_00150</name>
</gene>
<evidence type="ECO:0000313" key="3">
    <source>
        <dbReference type="Proteomes" id="UP000466445"/>
    </source>
</evidence>
<feature type="region of interest" description="Disordered" evidence="1">
    <location>
        <begin position="47"/>
        <end position="71"/>
    </location>
</feature>
<protein>
    <submittedName>
        <fullName evidence="2">Uncharacterized protein</fullName>
    </submittedName>
</protein>
<reference evidence="2 3" key="1">
    <citation type="journal article" date="2019" name="Emerg. Microbes Infect.">
        <title>Comprehensive subspecies identification of 175 nontuberculous mycobacteria species based on 7547 genomic profiles.</title>
        <authorList>
            <person name="Matsumoto Y."/>
            <person name="Kinjo T."/>
            <person name="Motooka D."/>
            <person name="Nabeya D."/>
            <person name="Jung N."/>
            <person name="Uechi K."/>
            <person name="Horii T."/>
            <person name="Iida T."/>
            <person name="Fujita J."/>
            <person name="Nakamura S."/>
        </authorList>
    </citation>
    <scope>NUCLEOTIDE SEQUENCE [LARGE SCALE GENOMIC DNA]</scope>
    <source>
        <strain evidence="2 3">JCM 30395</strain>
    </source>
</reference>
<accession>A0A7I7SKS8</accession>
<evidence type="ECO:0000313" key="2">
    <source>
        <dbReference type="EMBL" id="BBY56879.1"/>
    </source>
</evidence>
<dbReference type="EMBL" id="AP022595">
    <property type="protein sequence ID" value="BBY56879.1"/>
    <property type="molecule type" value="Genomic_DNA"/>
</dbReference>
<dbReference type="KEGG" id="msar:MSAR_00150"/>